<evidence type="ECO:0000313" key="2">
    <source>
        <dbReference type="Proteomes" id="UP000670152"/>
    </source>
</evidence>
<dbReference type="AlphaFoldDB" id="A0A836EDN5"/>
<feature type="non-terminal residue" evidence="1">
    <location>
        <position position="48"/>
    </location>
</feature>
<keyword evidence="2" id="KW-1185">Reference proteome</keyword>
<dbReference type="InterPro" id="IPR036927">
    <property type="entry name" value="Cyt_c_oxase-like_su1_sf"/>
</dbReference>
<sequence>FIFLFSIGGFTGIILSNSSINIILHDTYEALSKKRLIINILFLNSSLE</sequence>
<gene>
    <name evidence="1" type="primary">Ctc1</name>
    <name evidence="1" type="ORF">G6Z77_0011943</name>
</gene>
<organism evidence="1 2">
    <name type="scientific">Acromyrmex heyeri</name>
    <dbReference type="NCBI Taxonomy" id="230685"/>
    <lineage>
        <taxon>Eukaryota</taxon>
        <taxon>Metazoa</taxon>
        <taxon>Ecdysozoa</taxon>
        <taxon>Arthropoda</taxon>
        <taxon>Hexapoda</taxon>
        <taxon>Insecta</taxon>
        <taxon>Pterygota</taxon>
        <taxon>Neoptera</taxon>
        <taxon>Endopterygota</taxon>
        <taxon>Hymenoptera</taxon>
        <taxon>Apocrita</taxon>
        <taxon>Aculeata</taxon>
        <taxon>Formicoidea</taxon>
        <taxon>Formicidae</taxon>
        <taxon>Myrmicinae</taxon>
        <taxon>Acromyrmex</taxon>
    </lineage>
</organism>
<dbReference type="EMBL" id="JAANIB010010319">
    <property type="protein sequence ID" value="KAG5319824.1"/>
    <property type="molecule type" value="Genomic_DNA"/>
</dbReference>
<proteinExistence type="predicted"/>
<reference evidence="1 2" key="1">
    <citation type="submission" date="2020-02" db="EMBL/GenBank/DDBJ databases">
        <title>Relaxed selection underlies rapid genomic changes in the transitions from sociality to social parasitism in ants.</title>
        <authorList>
            <person name="Bi X."/>
        </authorList>
    </citation>
    <scope>NUCLEOTIDE SEQUENCE [LARGE SCALE GENOMIC DNA]</scope>
    <source>
        <strain evidence="1">BGI-DK2014b</strain>
        <tissue evidence="1">Whole body</tissue>
    </source>
</reference>
<feature type="non-terminal residue" evidence="1">
    <location>
        <position position="1"/>
    </location>
</feature>
<dbReference type="Proteomes" id="UP000670152">
    <property type="component" value="Unassembled WGS sequence"/>
</dbReference>
<protein>
    <submittedName>
        <fullName evidence="1">COX1 oxidase</fullName>
    </submittedName>
</protein>
<dbReference type="SUPFAM" id="SSF81442">
    <property type="entry name" value="Cytochrome c oxidase subunit I-like"/>
    <property type="match status" value="1"/>
</dbReference>
<name>A0A836EDN5_9HYME</name>
<dbReference type="Gene3D" id="1.20.210.10">
    <property type="entry name" value="Cytochrome c oxidase-like, subunit I domain"/>
    <property type="match status" value="1"/>
</dbReference>
<evidence type="ECO:0000313" key="1">
    <source>
        <dbReference type="EMBL" id="KAG5319824.1"/>
    </source>
</evidence>
<comment type="caution">
    <text evidence="1">The sequence shown here is derived from an EMBL/GenBank/DDBJ whole genome shotgun (WGS) entry which is preliminary data.</text>
</comment>
<accession>A0A836EDN5</accession>